<accession>A0ABW2NY69</accession>
<keyword evidence="3" id="KW-1185">Reference proteome</keyword>
<evidence type="ECO:0000313" key="2">
    <source>
        <dbReference type="EMBL" id="MFC7380820.1"/>
    </source>
</evidence>
<proteinExistence type="predicted"/>
<protein>
    <recommendedName>
        <fullName evidence="4">WXG100 family type VII secretion target</fullName>
    </recommendedName>
</protein>
<evidence type="ECO:0008006" key="4">
    <source>
        <dbReference type="Google" id="ProtNLM"/>
    </source>
</evidence>
<name>A0ABW2NY69_9ACTN</name>
<dbReference type="EMBL" id="JBHTCG010000001">
    <property type="protein sequence ID" value="MFC7380820.1"/>
    <property type="molecule type" value="Genomic_DNA"/>
</dbReference>
<organism evidence="2 3">
    <name type="scientific">Sphaerisporangium rhizosphaerae</name>
    <dbReference type="NCBI Taxonomy" id="2269375"/>
    <lineage>
        <taxon>Bacteria</taxon>
        <taxon>Bacillati</taxon>
        <taxon>Actinomycetota</taxon>
        <taxon>Actinomycetes</taxon>
        <taxon>Streptosporangiales</taxon>
        <taxon>Streptosporangiaceae</taxon>
        <taxon>Sphaerisporangium</taxon>
    </lineage>
</organism>
<dbReference type="RefSeq" id="WP_354834975.1">
    <property type="nucleotide sequence ID" value="NZ_JBHTCG010000001.1"/>
</dbReference>
<evidence type="ECO:0000313" key="3">
    <source>
        <dbReference type="Proteomes" id="UP001596496"/>
    </source>
</evidence>
<gene>
    <name evidence="2" type="ORF">ACFQSB_01300</name>
</gene>
<feature type="region of interest" description="Disordered" evidence="1">
    <location>
        <begin position="87"/>
        <end position="107"/>
    </location>
</feature>
<dbReference type="Proteomes" id="UP001596496">
    <property type="component" value="Unassembled WGS sequence"/>
</dbReference>
<evidence type="ECO:0000256" key="1">
    <source>
        <dbReference type="SAM" id="MobiDB-lite"/>
    </source>
</evidence>
<sequence>MPENVDVHAPTAVQALAQWDAATSGITRALKEGQARIQRLVAAAPWGDDSAGASFHTAYIKDASPEMLARIGEMVMQDVEEVGGKVRTAVGNTRRTDKAQAGTTLSI</sequence>
<comment type="caution">
    <text evidence="2">The sequence shown here is derived from an EMBL/GenBank/DDBJ whole genome shotgun (WGS) entry which is preliminary data.</text>
</comment>
<reference evidence="3" key="1">
    <citation type="journal article" date="2019" name="Int. J. Syst. Evol. Microbiol.">
        <title>The Global Catalogue of Microorganisms (GCM) 10K type strain sequencing project: providing services to taxonomists for standard genome sequencing and annotation.</title>
        <authorList>
            <consortium name="The Broad Institute Genomics Platform"/>
            <consortium name="The Broad Institute Genome Sequencing Center for Infectious Disease"/>
            <person name="Wu L."/>
            <person name="Ma J."/>
        </authorList>
    </citation>
    <scope>NUCLEOTIDE SEQUENCE [LARGE SCALE GENOMIC DNA]</scope>
    <source>
        <strain evidence="3">CECT 7649</strain>
    </source>
</reference>